<keyword evidence="2" id="KW-0670">Pyruvate</keyword>
<protein>
    <submittedName>
        <fullName evidence="2">Maleylpyruvate isomerase</fullName>
    </submittedName>
</protein>
<dbReference type="InterPro" id="IPR024344">
    <property type="entry name" value="MDMPI_metal-binding"/>
</dbReference>
<proteinExistence type="predicted"/>
<feature type="domain" description="Mycothiol-dependent maleylpyruvate isomerase metal-binding" evidence="1">
    <location>
        <begin position="51"/>
        <end position="183"/>
    </location>
</feature>
<evidence type="ECO:0000313" key="3">
    <source>
        <dbReference type="Proteomes" id="UP000182725"/>
    </source>
</evidence>
<organism evidence="2 3">
    <name type="scientific">Arthrobacter alpinus</name>
    <dbReference type="NCBI Taxonomy" id="656366"/>
    <lineage>
        <taxon>Bacteria</taxon>
        <taxon>Bacillati</taxon>
        <taxon>Actinomycetota</taxon>
        <taxon>Actinomycetes</taxon>
        <taxon>Micrococcales</taxon>
        <taxon>Micrococcaceae</taxon>
        <taxon>Arthrobacter</taxon>
    </lineage>
</organism>
<keyword evidence="2" id="KW-0413">Isomerase</keyword>
<accession>A0A1H5JPJ5</accession>
<dbReference type="SUPFAM" id="SSF109854">
    <property type="entry name" value="DinB/YfiT-like putative metalloenzymes"/>
    <property type="match status" value="1"/>
</dbReference>
<dbReference type="AlphaFoldDB" id="A0A1H5JPJ5"/>
<evidence type="ECO:0000313" key="2">
    <source>
        <dbReference type="EMBL" id="SEE54513.1"/>
    </source>
</evidence>
<reference evidence="2 3" key="1">
    <citation type="submission" date="2016-10" db="EMBL/GenBank/DDBJ databases">
        <authorList>
            <person name="de Groot N.N."/>
        </authorList>
    </citation>
    <scope>NUCLEOTIDE SEQUENCE [LARGE SCALE GENOMIC DNA]</scope>
    <source>
        <strain evidence="2 3">DSM 22274</strain>
    </source>
</reference>
<dbReference type="InterPro" id="IPR034660">
    <property type="entry name" value="DinB/YfiT-like"/>
</dbReference>
<sequence>MPVSVVDTGISCFSAQRPPTARKLAAGPPAAMLGGMTDISNAQLMDRLKIAADNVGAKLGSLTDADVLEPTDLPGWTRGHVLAHIAHVSNAVARQAEYALRGELIEFYDGGQGGRTQAIEMNAGHSAAEHREYISAAFTRALTVLDGLEDAQWELPISYRNGTVRDGALAYWRELVIHLADLQLGRGPETWSKEFCLYLFEFLADRVPANVKLKLLPLALPPMTIGSGQNSVSVQGMLTDIAAWLSGRTPTMGSLRAEAAADSVELPKLLPWPSAFAAK</sequence>
<dbReference type="Proteomes" id="UP000182725">
    <property type="component" value="Unassembled WGS sequence"/>
</dbReference>
<name>A0A1H5JPJ5_9MICC</name>
<dbReference type="GO" id="GO:0016853">
    <property type="term" value="F:isomerase activity"/>
    <property type="evidence" value="ECO:0007669"/>
    <property type="project" value="UniProtKB-KW"/>
</dbReference>
<dbReference type="Pfam" id="PF11716">
    <property type="entry name" value="MDMPI_N"/>
    <property type="match status" value="1"/>
</dbReference>
<gene>
    <name evidence="2" type="ORF">SAMN04489740_1700</name>
</gene>
<dbReference type="Gene3D" id="1.20.120.450">
    <property type="entry name" value="dinb family like domain"/>
    <property type="match status" value="1"/>
</dbReference>
<dbReference type="InterPro" id="IPR017517">
    <property type="entry name" value="Maleyloyr_isom"/>
</dbReference>
<dbReference type="EMBL" id="FNTV01000001">
    <property type="protein sequence ID" value="SEE54513.1"/>
    <property type="molecule type" value="Genomic_DNA"/>
</dbReference>
<dbReference type="GO" id="GO:0046872">
    <property type="term" value="F:metal ion binding"/>
    <property type="evidence" value="ECO:0007669"/>
    <property type="project" value="InterPro"/>
</dbReference>
<evidence type="ECO:0000259" key="1">
    <source>
        <dbReference type="Pfam" id="PF11716"/>
    </source>
</evidence>
<dbReference type="NCBIfam" id="TIGR03083">
    <property type="entry name" value="maleylpyruvate isomerase family mycothiol-dependent enzyme"/>
    <property type="match status" value="1"/>
</dbReference>